<dbReference type="FunFam" id="3.30.2160.10:FF:000002">
    <property type="entry name" value="Putative Ubiquitin-protein ligase E3C"/>
    <property type="match status" value="1"/>
</dbReference>
<dbReference type="OrthoDB" id="8068875at2759"/>
<keyword evidence="5" id="KW-0808">Transferase</keyword>
<dbReference type="PANTHER" id="PTHR45700:SF2">
    <property type="entry name" value="UBIQUITIN-PROTEIN LIGASE E3C"/>
    <property type="match status" value="1"/>
</dbReference>
<comment type="catalytic activity">
    <reaction evidence="1">
        <text>S-ubiquitinyl-[E2 ubiquitin-conjugating enzyme]-L-cysteine + [acceptor protein]-L-lysine = [E2 ubiquitin-conjugating enzyme]-L-cysteine + N(6)-ubiquitinyl-[acceptor protein]-L-lysine.</text>
        <dbReference type="EC" id="2.3.2.26"/>
    </reaction>
</comment>
<dbReference type="GO" id="GO:0009966">
    <property type="term" value="P:regulation of signal transduction"/>
    <property type="evidence" value="ECO:0007669"/>
    <property type="project" value="UniProtKB-ARBA"/>
</dbReference>
<dbReference type="PANTHER" id="PTHR45700">
    <property type="entry name" value="UBIQUITIN-PROTEIN LIGASE E3C"/>
    <property type="match status" value="1"/>
</dbReference>
<dbReference type="Gene3D" id="3.30.2160.10">
    <property type="entry name" value="Hect, E3 ligase catalytic domain"/>
    <property type="match status" value="1"/>
</dbReference>
<dbReference type="GO" id="GO:0061630">
    <property type="term" value="F:ubiquitin protein ligase activity"/>
    <property type="evidence" value="ECO:0007669"/>
    <property type="project" value="UniProtKB-EC"/>
</dbReference>
<comment type="similarity">
    <text evidence="8">Belongs to the UBE3C family.</text>
</comment>
<dbReference type="Pfam" id="PF00632">
    <property type="entry name" value="HECT"/>
    <property type="match status" value="1"/>
</dbReference>
<organism evidence="16 17">
    <name type="scientific">Psylliodes chrysocephalus</name>
    <dbReference type="NCBI Taxonomy" id="3402493"/>
    <lineage>
        <taxon>Eukaryota</taxon>
        <taxon>Metazoa</taxon>
        <taxon>Ecdysozoa</taxon>
        <taxon>Arthropoda</taxon>
        <taxon>Hexapoda</taxon>
        <taxon>Insecta</taxon>
        <taxon>Pterygota</taxon>
        <taxon>Neoptera</taxon>
        <taxon>Endopterygota</taxon>
        <taxon>Coleoptera</taxon>
        <taxon>Polyphaga</taxon>
        <taxon>Cucujiformia</taxon>
        <taxon>Chrysomeloidea</taxon>
        <taxon>Chrysomelidae</taxon>
        <taxon>Galerucinae</taxon>
        <taxon>Alticini</taxon>
        <taxon>Psylliodes</taxon>
    </lineage>
</organism>
<evidence type="ECO:0000256" key="4">
    <source>
        <dbReference type="ARBA" id="ARBA00022499"/>
    </source>
</evidence>
<evidence type="ECO:0000256" key="14">
    <source>
        <dbReference type="SAM" id="MobiDB-lite"/>
    </source>
</evidence>
<evidence type="ECO:0000256" key="11">
    <source>
        <dbReference type="ARBA" id="ARBA00077269"/>
    </source>
</evidence>
<evidence type="ECO:0000256" key="5">
    <source>
        <dbReference type="ARBA" id="ARBA00022679"/>
    </source>
</evidence>
<dbReference type="GO" id="GO:0000209">
    <property type="term" value="P:protein polyubiquitination"/>
    <property type="evidence" value="ECO:0007669"/>
    <property type="project" value="InterPro"/>
</dbReference>
<feature type="domain" description="HECT" evidence="15">
    <location>
        <begin position="627"/>
        <end position="962"/>
    </location>
</feature>
<gene>
    <name evidence="16" type="ORF">PSYICH_LOCUS3229</name>
</gene>
<keyword evidence="7" id="KW-0832">Ubl conjugation</keyword>
<evidence type="ECO:0000256" key="10">
    <source>
        <dbReference type="ARBA" id="ARBA00067506"/>
    </source>
</evidence>
<evidence type="ECO:0000256" key="2">
    <source>
        <dbReference type="ARBA" id="ARBA00004906"/>
    </source>
</evidence>
<evidence type="ECO:0000256" key="3">
    <source>
        <dbReference type="ARBA" id="ARBA00012485"/>
    </source>
</evidence>
<protein>
    <recommendedName>
        <fullName evidence="10">Ubiquitin-protein ligase E3C</fullName>
        <ecNumber evidence="3">2.3.2.26</ecNumber>
    </recommendedName>
    <alternativeName>
        <fullName evidence="11">HECT-type ubiquitin transferase E3C</fullName>
    </alternativeName>
    <alternativeName>
        <fullName evidence="12">RTA-associated ubiquitin ligase</fullName>
    </alternativeName>
</protein>
<dbReference type="SUPFAM" id="SSF56204">
    <property type="entry name" value="Hect, E3 ligase catalytic domain"/>
    <property type="match status" value="1"/>
</dbReference>
<evidence type="ECO:0000256" key="12">
    <source>
        <dbReference type="ARBA" id="ARBA00081642"/>
    </source>
</evidence>
<evidence type="ECO:0000259" key="15">
    <source>
        <dbReference type="PROSITE" id="PS50237"/>
    </source>
</evidence>
<keyword evidence="4" id="KW-1017">Isopeptide bond</keyword>
<dbReference type="Proteomes" id="UP001153636">
    <property type="component" value="Chromosome 12"/>
</dbReference>
<evidence type="ECO:0000256" key="8">
    <source>
        <dbReference type="ARBA" id="ARBA00061050"/>
    </source>
</evidence>
<accession>A0A9P0CNF3</accession>
<dbReference type="SMART" id="SM00119">
    <property type="entry name" value="HECTc"/>
    <property type="match status" value="1"/>
</dbReference>
<dbReference type="InterPro" id="IPR044611">
    <property type="entry name" value="E3A/B/C-like"/>
</dbReference>
<evidence type="ECO:0000256" key="1">
    <source>
        <dbReference type="ARBA" id="ARBA00000885"/>
    </source>
</evidence>
<feature type="region of interest" description="Disordered" evidence="14">
    <location>
        <begin position="1"/>
        <end position="27"/>
    </location>
</feature>
<feature type="compositionally biased region" description="Polar residues" evidence="14">
    <location>
        <begin position="9"/>
        <end position="23"/>
    </location>
</feature>
<evidence type="ECO:0000256" key="7">
    <source>
        <dbReference type="ARBA" id="ARBA00022843"/>
    </source>
</evidence>
<dbReference type="FunFam" id="3.30.2410.10:FF:000011">
    <property type="entry name" value="Putative Ubiquitin-protein ligase E3C"/>
    <property type="match status" value="1"/>
</dbReference>
<comment type="pathway">
    <text evidence="2">Protein modification; protein ubiquitination.</text>
</comment>
<evidence type="ECO:0000256" key="6">
    <source>
        <dbReference type="ARBA" id="ARBA00022786"/>
    </source>
</evidence>
<dbReference type="FunFam" id="3.90.1750.10:FF:000014">
    <property type="entry name" value="Putative Ubiquitin-protein ligase E3C"/>
    <property type="match status" value="1"/>
</dbReference>
<dbReference type="PROSITE" id="PS50237">
    <property type="entry name" value="HECT"/>
    <property type="match status" value="1"/>
</dbReference>
<dbReference type="Gene3D" id="3.30.2410.10">
    <property type="entry name" value="Hect, E3 ligase catalytic domain"/>
    <property type="match status" value="1"/>
</dbReference>
<dbReference type="GO" id="GO:0006511">
    <property type="term" value="P:ubiquitin-dependent protein catabolic process"/>
    <property type="evidence" value="ECO:0007669"/>
    <property type="project" value="TreeGrafter"/>
</dbReference>
<dbReference type="EMBL" id="OV651824">
    <property type="protein sequence ID" value="CAH1102309.1"/>
    <property type="molecule type" value="Genomic_DNA"/>
</dbReference>
<reference evidence="16" key="1">
    <citation type="submission" date="2022-01" db="EMBL/GenBank/DDBJ databases">
        <authorList>
            <person name="King R."/>
        </authorList>
    </citation>
    <scope>NUCLEOTIDE SEQUENCE</scope>
</reference>
<dbReference type="AlphaFoldDB" id="A0A9P0CNF3"/>
<dbReference type="InterPro" id="IPR035983">
    <property type="entry name" value="Hect_E3_ubiquitin_ligase"/>
</dbReference>
<feature type="active site" description="Glycyl thioester intermediate" evidence="13">
    <location>
        <position position="930"/>
    </location>
</feature>
<evidence type="ECO:0000313" key="17">
    <source>
        <dbReference type="Proteomes" id="UP001153636"/>
    </source>
</evidence>
<comment type="subunit">
    <text evidence="9">Interacts with 26S proteasomes. Interacts (via the HECT domain) with UBE2D1 and, less efficiently, with UBE2L3.</text>
</comment>
<dbReference type="InterPro" id="IPR000569">
    <property type="entry name" value="HECT_dom"/>
</dbReference>
<sequence length="962" mass="111395">MAFKLSYSFEGNSKTKPEQNLSGASRKLTKDILLQKTHEERQKRQEQRLKLQSAELLQSHIRSYIERKHKKDEERSLFDDLQSTAGIQILLSKLLFFYDPGQDKARLFKIADQLVQCHMDVLQQINANLSFSWLIKRFLVQCLKNLEDNAESMVLLKSLYIFTNNAHTFTYLIQKDYYGYLRRQLESGKHYLQETILLIQKPFKFINESDSLTNLALSEFCLHFLKPTLTYNVKKVLIPYMKSQPRDLPFEKLIQYLNSGFHLESSHSLFYCVLDLEPDDYEPNCDSIEVLSKLSANIHQLKPSSDLTENSDDEEEEDPLTIEKRLLLSDYLKILNKYGKVKKWLNYFEKNSSDEQILMAFTNLCHNLLLVYKDSMRKYLLLYKFGLNSVFLTKLWAYLNKNNTGQFEAKGSCLVAWRDFHTTLSVFCDMFTFYTETLTDSENSDTSHTFSHNELFAMSKLLKNVARGLIEVAFPMSRSSSVPSTPEVLHLYRACLHCVRMLYTLDLRKKFCPLGFWTLDKIHIPPDLARKDYLSKKISSFYGSKEDEDEQLPPLSTIEQRSLAILEELPFLINFNTRVLLLRDLCRNSLGEDDYQRLHHELMHDNVIVIRRTHIYEDAFDKISQKSELDLKHKVRIQFINSVGLEEAGIDGGGIFKEFLNEVLKTALDPNRGFFLLTADNTLYPNPNVHLIVDNFTDHYYFIGRLVGKAIFENILVDLPLAEFFLAKLLVDRAPAHYLKSLDPVLYRNLLYLRDYNGDISDLGLDFTTVNNDLGETRVMDLKPDGSNIPVTNENRLEYIQRLADLKLNSQLRKQCIAFRDGLNSVVPLTWLKLFSHTELQVIIGGDTQEIDVNDLCEHTAYGGEFSADHPTIVLFWKIVHRFTEVQKKQLLKFVTSCSRPPLLGFKELNPSFCIQSSGTENRMPTSSTCLNLLKIPIITDEEVLRSKLLSAIEQQAGFELS</sequence>
<keyword evidence="6 13" id="KW-0833">Ubl conjugation pathway</keyword>
<keyword evidence="17" id="KW-1185">Reference proteome</keyword>
<dbReference type="Gene3D" id="3.90.1750.10">
    <property type="entry name" value="Hect, E3 ligase catalytic domains"/>
    <property type="match status" value="1"/>
</dbReference>
<dbReference type="CDD" id="cd00078">
    <property type="entry name" value="HECTc"/>
    <property type="match status" value="1"/>
</dbReference>
<name>A0A9P0CNF3_9CUCU</name>
<evidence type="ECO:0000256" key="13">
    <source>
        <dbReference type="PROSITE-ProRule" id="PRU00104"/>
    </source>
</evidence>
<evidence type="ECO:0000313" key="16">
    <source>
        <dbReference type="EMBL" id="CAH1102309.1"/>
    </source>
</evidence>
<dbReference type="EC" id="2.3.2.26" evidence="3"/>
<proteinExistence type="inferred from homology"/>
<evidence type="ECO:0000256" key="9">
    <source>
        <dbReference type="ARBA" id="ARBA00063372"/>
    </source>
</evidence>